<evidence type="ECO:0000256" key="1">
    <source>
        <dbReference type="SAM" id="MobiDB-lite"/>
    </source>
</evidence>
<feature type="region of interest" description="Disordered" evidence="1">
    <location>
        <begin position="1"/>
        <end position="29"/>
    </location>
</feature>
<dbReference type="EMBL" id="SRLO01000122">
    <property type="protein sequence ID" value="TNN73691.1"/>
    <property type="molecule type" value="Genomic_DNA"/>
</dbReference>
<comment type="caution">
    <text evidence="2">The sequence shown here is derived from an EMBL/GenBank/DDBJ whole genome shotgun (WGS) entry which is preliminary data.</text>
</comment>
<organism evidence="2 3">
    <name type="scientific">Liparis tanakae</name>
    <name type="common">Tanaka's snailfish</name>
    <dbReference type="NCBI Taxonomy" id="230148"/>
    <lineage>
        <taxon>Eukaryota</taxon>
        <taxon>Metazoa</taxon>
        <taxon>Chordata</taxon>
        <taxon>Craniata</taxon>
        <taxon>Vertebrata</taxon>
        <taxon>Euteleostomi</taxon>
        <taxon>Actinopterygii</taxon>
        <taxon>Neopterygii</taxon>
        <taxon>Teleostei</taxon>
        <taxon>Neoteleostei</taxon>
        <taxon>Acanthomorphata</taxon>
        <taxon>Eupercaria</taxon>
        <taxon>Perciformes</taxon>
        <taxon>Cottioidei</taxon>
        <taxon>Cottales</taxon>
        <taxon>Liparidae</taxon>
        <taxon>Liparis</taxon>
    </lineage>
</organism>
<reference evidence="2 3" key="1">
    <citation type="submission" date="2019-03" db="EMBL/GenBank/DDBJ databases">
        <title>First draft genome of Liparis tanakae, snailfish: a comprehensive survey of snailfish specific genes.</title>
        <authorList>
            <person name="Kim W."/>
            <person name="Song I."/>
            <person name="Jeong J.-H."/>
            <person name="Kim D."/>
            <person name="Kim S."/>
            <person name="Ryu S."/>
            <person name="Song J.Y."/>
            <person name="Lee S.K."/>
        </authorList>
    </citation>
    <scope>NUCLEOTIDE SEQUENCE [LARGE SCALE GENOMIC DNA]</scope>
    <source>
        <tissue evidence="2">Muscle</tissue>
    </source>
</reference>
<evidence type="ECO:0000313" key="3">
    <source>
        <dbReference type="Proteomes" id="UP000314294"/>
    </source>
</evidence>
<accession>A0A4Z2I7E2</accession>
<evidence type="ECO:0000313" key="2">
    <source>
        <dbReference type="EMBL" id="TNN73691.1"/>
    </source>
</evidence>
<sequence>MLVLVAPRGIMKPGRRSPSGLSENTRTNQNQTATTVTEMGCFCWMIICNHANDSLLSIQKMTGGGSPAGGRHCSTRETPTCTAIASFLSFDHKGDPASHITVKQRYWRLPTQ</sequence>
<gene>
    <name evidence="2" type="ORF">EYF80_016071</name>
</gene>
<name>A0A4Z2I7E2_9TELE</name>
<keyword evidence="3" id="KW-1185">Reference proteome</keyword>
<protein>
    <submittedName>
        <fullName evidence="2">Uncharacterized protein</fullName>
    </submittedName>
</protein>
<dbReference type="Proteomes" id="UP000314294">
    <property type="component" value="Unassembled WGS sequence"/>
</dbReference>
<proteinExistence type="predicted"/>
<dbReference type="AlphaFoldDB" id="A0A4Z2I7E2"/>